<dbReference type="AlphaFoldDB" id="A0A1F5Z180"/>
<keyword evidence="1" id="KW-1133">Transmembrane helix</keyword>
<dbReference type="EMBL" id="MFJG01000025">
    <property type="protein sequence ID" value="OGG06166.1"/>
    <property type="molecule type" value="Genomic_DNA"/>
</dbReference>
<dbReference type="STRING" id="1798377.A2872_04320"/>
<proteinExistence type="predicted"/>
<sequence length="360" mass="39737">MATLTETAYYTRKGAKIFAGAIIGVVVLRILLNIGGQIWQALFPPPPPPATMAFGLLPKPKFPQTDISSASAIYTYQVETVNGNLPVFPQNLKVYFIPKVGSSFGKDDQMRLLAGQMKFTAEPQKIFGETDKWRFTDPALPLRHLDYEATLGFFNLYYNYSFDLNLFAGKVFPTQLELVNNAQEFFGNLGLMAPDLLAGTTKVAFFKLATNNLVPATSLSGADGVLVNLYRSNIIEDKVSYPIVNADPKKANVSIMFSGSLDKNKRILEANYIYFPVDYENFATYPSITAKTAYDMLASGQAYIASLPADRSTKIAIRQVYLGYYDAPQVQSYLQPVVIFSDGKGFEAYVPAVNATLFAP</sequence>
<evidence type="ECO:0000256" key="1">
    <source>
        <dbReference type="SAM" id="Phobius"/>
    </source>
</evidence>
<comment type="caution">
    <text evidence="2">The sequence shown here is derived from an EMBL/GenBank/DDBJ whole genome shotgun (WGS) entry which is preliminary data.</text>
</comment>
<keyword evidence="1" id="KW-0472">Membrane</keyword>
<gene>
    <name evidence="2" type="ORF">A2872_04320</name>
</gene>
<protein>
    <submittedName>
        <fullName evidence="2">Uncharacterized protein</fullName>
    </submittedName>
</protein>
<keyword evidence="1" id="KW-0812">Transmembrane</keyword>
<dbReference type="Proteomes" id="UP000178681">
    <property type="component" value="Unassembled WGS sequence"/>
</dbReference>
<name>A0A1F5Z180_9BACT</name>
<organism evidence="2 3">
    <name type="scientific">Candidatus Gottesmanbacteria bacterium RIFCSPHIGHO2_01_FULL_42_12</name>
    <dbReference type="NCBI Taxonomy" id="1798377"/>
    <lineage>
        <taxon>Bacteria</taxon>
        <taxon>Candidatus Gottesmaniibacteriota</taxon>
    </lineage>
</organism>
<evidence type="ECO:0000313" key="3">
    <source>
        <dbReference type="Proteomes" id="UP000178681"/>
    </source>
</evidence>
<accession>A0A1F5Z180</accession>
<feature type="transmembrane region" description="Helical" evidence="1">
    <location>
        <begin position="17"/>
        <end position="39"/>
    </location>
</feature>
<evidence type="ECO:0000313" key="2">
    <source>
        <dbReference type="EMBL" id="OGG06166.1"/>
    </source>
</evidence>
<reference evidence="2 3" key="1">
    <citation type="journal article" date="2016" name="Nat. Commun.">
        <title>Thousands of microbial genomes shed light on interconnected biogeochemical processes in an aquifer system.</title>
        <authorList>
            <person name="Anantharaman K."/>
            <person name="Brown C.T."/>
            <person name="Hug L.A."/>
            <person name="Sharon I."/>
            <person name="Castelle C.J."/>
            <person name="Probst A.J."/>
            <person name="Thomas B.C."/>
            <person name="Singh A."/>
            <person name="Wilkins M.J."/>
            <person name="Karaoz U."/>
            <person name="Brodie E.L."/>
            <person name="Williams K.H."/>
            <person name="Hubbard S.S."/>
            <person name="Banfield J.F."/>
        </authorList>
    </citation>
    <scope>NUCLEOTIDE SEQUENCE [LARGE SCALE GENOMIC DNA]</scope>
</reference>